<protein>
    <recommendedName>
        <fullName evidence="1">RNA ligase domain-containing protein</fullName>
    </recommendedName>
</protein>
<dbReference type="Pfam" id="PF09414">
    <property type="entry name" value="RNA_ligase"/>
    <property type="match status" value="1"/>
</dbReference>
<keyword evidence="3" id="KW-1185">Reference proteome</keyword>
<evidence type="ECO:0000313" key="3">
    <source>
        <dbReference type="Proteomes" id="UP001500665"/>
    </source>
</evidence>
<dbReference type="Gene3D" id="3.30.470.30">
    <property type="entry name" value="DNA ligase/mRNA capping enzyme"/>
    <property type="match status" value="1"/>
</dbReference>
<evidence type="ECO:0000259" key="1">
    <source>
        <dbReference type="Pfam" id="PF09414"/>
    </source>
</evidence>
<comment type="caution">
    <text evidence="2">The sequence shown here is derived from an EMBL/GenBank/DDBJ whole genome shotgun (WGS) entry which is preliminary data.</text>
</comment>
<sequence>MRFRQFPKLPEAAPPDSPAGEWIAFEKVHGAQLVLGRGADGTVRFGKRKAWLADGEPFFGWQVLRRRLTDAMHEIASLVPGAEKRDLVVYSELHGGGYPHPAVPALASADPVQTGIWYGPELRVAAFAILLAAPGEGDGELLAPSEMELAVDGRPGIGAVPAVARGEAHRRVAELPVLRPPAAPGRDGLPVIEGNVAEGLVLWPDRRSSLGGLRAWKRKIPQMRDETFDRSVPFDPRRPVPPAELGELAARMVGGVRLAGARSKTGDDPALVLDELVLDVLTDLETALPAGIAALSPADLDLLTERIRRAAGRYGDRPSG</sequence>
<dbReference type="EMBL" id="BAAAHH010000006">
    <property type="protein sequence ID" value="GAA0946172.1"/>
    <property type="molecule type" value="Genomic_DNA"/>
</dbReference>
<dbReference type="RefSeq" id="WP_344239236.1">
    <property type="nucleotide sequence ID" value="NZ_BAAAHH010000006.1"/>
</dbReference>
<reference evidence="3" key="1">
    <citation type="journal article" date="2019" name="Int. J. Syst. Evol. Microbiol.">
        <title>The Global Catalogue of Microorganisms (GCM) 10K type strain sequencing project: providing services to taxonomists for standard genome sequencing and annotation.</title>
        <authorList>
            <consortium name="The Broad Institute Genomics Platform"/>
            <consortium name="The Broad Institute Genome Sequencing Center for Infectious Disease"/>
            <person name="Wu L."/>
            <person name="Ma J."/>
        </authorList>
    </citation>
    <scope>NUCLEOTIDE SEQUENCE [LARGE SCALE GENOMIC DNA]</scope>
    <source>
        <strain evidence="3">JCM 10696</strain>
    </source>
</reference>
<dbReference type="Proteomes" id="UP001500665">
    <property type="component" value="Unassembled WGS sequence"/>
</dbReference>
<feature type="domain" description="RNA ligase" evidence="1">
    <location>
        <begin position="21"/>
        <end position="208"/>
    </location>
</feature>
<evidence type="ECO:0000313" key="2">
    <source>
        <dbReference type="EMBL" id="GAA0946172.1"/>
    </source>
</evidence>
<dbReference type="InterPro" id="IPR021122">
    <property type="entry name" value="RNA_ligase_dom_REL/Rnl2"/>
</dbReference>
<dbReference type="SUPFAM" id="SSF56091">
    <property type="entry name" value="DNA ligase/mRNA capping enzyme, catalytic domain"/>
    <property type="match status" value="1"/>
</dbReference>
<accession>A0ABP4BCW1</accession>
<gene>
    <name evidence="2" type="ORF">GCM10009550_20570</name>
</gene>
<proteinExistence type="predicted"/>
<organism evidence="2 3">
    <name type="scientific">Actinocorallia libanotica</name>
    <dbReference type="NCBI Taxonomy" id="46162"/>
    <lineage>
        <taxon>Bacteria</taxon>
        <taxon>Bacillati</taxon>
        <taxon>Actinomycetota</taxon>
        <taxon>Actinomycetes</taxon>
        <taxon>Streptosporangiales</taxon>
        <taxon>Thermomonosporaceae</taxon>
        <taxon>Actinocorallia</taxon>
    </lineage>
</organism>
<name>A0ABP4BCW1_9ACTN</name>